<gene>
    <name evidence="2" type="ORF">AVDCRST_MAG36-2914</name>
</gene>
<evidence type="ECO:0000256" key="1">
    <source>
        <dbReference type="SAM" id="MobiDB-lite"/>
    </source>
</evidence>
<feature type="compositionally biased region" description="Basic residues" evidence="1">
    <location>
        <begin position="1"/>
        <end position="21"/>
    </location>
</feature>
<feature type="compositionally biased region" description="Basic and acidic residues" evidence="1">
    <location>
        <begin position="299"/>
        <end position="309"/>
    </location>
</feature>
<evidence type="ECO:0000313" key="2">
    <source>
        <dbReference type="EMBL" id="CAA9364251.1"/>
    </source>
</evidence>
<feature type="compositionally biased region" description="Basic and acidic residues" evidence="1">
    <location>
        <begin position="139"/>
        <end position="168"/>
    </location>
</feature>
<feature type="region of interest" description="Disordered" evidence="1">
    <location>
        <begin position="1"/>
        <end position="42"/>
    </location>
</feature>
<feature type="region of interest" description="Disordered" evidence="1">
    <location>
        <begin position="254"/>
        <end position="309"/>
    </location>
</feature>
<dbReference type="EMBL" id="CADCUH010000190">
    <property type="protein sequence ID" value="CAA9364251.1"/>
    <property type="molecule type" value="Genomic_DNA"/>
</dbReference>
<name>A0A6J4MNF4_9ACTN</name>
<organism evidence="2">
    <name type="scientific">uncultured Nocardioidaceae bacterium</name>
    <dbReference type="NCBI Taxonomy" id="253824"/>
    <lineage>
        <taxon>Bacteria</taxon>
        <taxon>Bacillati</taxon>
        <taxon>Actinomycetota</taxon>
        <taxon>Actinomycetes</taxon>
        <taxon>Propionibacteriales</taxon>
        <taxon>Nocardioidaceae</taxon>
        <taxon>environmental samples</taxon>
    </lineage>
</organism>
<feature type="compositionally biased region" description="Basic and acidic residues" evidence="1">
    <location>
        <begin position="107"/>
        <end position="120"/>
    </location>
</feature>
<proteinExistence type="predicted"/>
<feature type="non-terminal residue" evidence="2">
    <location>
        <position position="1"/>
    </location>
</feature>
<feature type="non-terminal residue" evidence="2">
    <location>
        <position position="309"/>
    </location>
</feature>
<dbReference type="AlphaFoldDB" id="A0A6J4MNF4"/>
<accession>A0A6J4MNF4</accession>
<feature type="region of interest" description="Disordered" evidence="1">
    <location>
        <begin position="102"/>
        <end position="171"/>
    </location>
</feature>
<sequence>EQHRRHPGTPDRRRHRARRTGRCADAGAGRPRGRQPRPAVGDLRAARCHHARVRLPVRLAAQRLVQAPQPGLRQPAHPRDLHLRQLHRGLAAGADGAVAVQHRAGHRPGDGDGDGLERDGGVGVQLLPVPRPQPAVRRRAGDDDAAGRGDDDPDVPHLERARAGRDADAAVGRQPLRQRLLHLLAAAVLPRPAPRRLRRGEDRRREQPPAVLAHRAAADQAGAHRHRAVRVPGGVDRPHAAADLPARLRHVHRAARAQGAGRPVRVRRRVPVGDHRDRQRHHHRADGGAVLPRPAALRAGDRHDRQQGL</sequence>
<protein>
    <submittedName>
        <fullName evidence="2">ABC transporter, permease protein 2 (Cluster 1, maltose/g3p/polyamine/iron)</fullName>
    </submittedName>
</protein>
<reference evidence="2" key="1">
    <citation type="submission" date="2020-02" db="EMBL/GenBank/DDBJ databases">
        <authorList>
            <person name="Meier V. D."/>
        </authorList>
    </citation>
    <scope>NUCLEOTIDE SEQUENCE</scope>
    <source>
        <strain evidence="2">AVDCRST_MAG36</strain>
    </source>
</reference>